<proteinExistence type="predicted"/>
<evidence type="ECO:0000313" key="1">
    <source>
        <dbReference type="EMBL" id="TCO34519.1"/>
    </source>
</evidence>
<dbReference type="Proteomes" id="UP000294508">
    <property type="component" value="Unassembled WGS sequence"/>
</dbReference>
<keyword evidence="2" id="KW-1185">Reference proteome</keyword>
<gene>
    <name evidence="1" type="ORF">EV652_102585</name>
</gene>
<accession>A0A4R2HU12</accession>
<sequence length="193" mass="20955">MKTQDRPLDEDDLAIADLAEIADWTTLAGPNSDDSGPAVVRALVQRVTTATGWEPWPLKPGEQINPVMASWGFTTKRGSSIIMFDGLAFADCPNSGWSAYEIGPDDIAEAEAGLDAHWPEHLQLARKHLGEPAYVGDDSSPTFLDEWAPGAGADRRHLAVWVRPGAQFHLFSNKPTRDPLTSAVGVTYAVYID</sequence>
<dbReference type="RefSeq" id="WP_132208277.1">
    <property type="nucleotide sequence ID" value="NZ_SLWN01000002.1"/>
</dbReference>
<protein>
    <submittedName>
        <fullName evidence="1">Uncharacterized protein</fullName>
    </submittedName>
</protein>
<comment type="caution">
    <text evidence="1">The sequence shown here is derived from an EMBL/GenBank/DDBJ whole genome shotgun (WGS) entry which is preliminary data.</text>
</comment>
<organism evidence="1 2">
    <name type="scientific">Kribbella steppae</name>
    <dbReference type="NCBI Taxonomy" id="2512223"/>
    <lineage>
        <taxon>Bacteria</taxon>
        <taxon>Bacillati</taxon>
        <taxon>Actinomycetota</taxon>
        <taxon>Actinomycetes</taxon>
        <taxon>Propionibacteriales</taxon>
        <taxon>Kribbellaceae</taxon>
        <taxon>Kribbella</taxon>
    </lineage>
</organism>
<dbReference type="EMBL" id="SLWN01000002">
    <property type="protein sequence ID" value="TCO34519.1"/>
    <property type="molecule type" value="Genomic_DNA"/>
</dbReference>
<name>A0A4R2HU12_9ACTN</name>
<dbReference type="OrthoDB" id="3816874at2"/>
<evidence type="ECO:0000313" key="2">
    <source>
        <dbReference type="Proteomes" id="UP000294508"/>
    </source>
</evidence>
<reference evidence="1 2" key="1">
    <citation type="journal article" date="2015" name="Stand. Genomic Sci.">
        <title>Genomic Encyclopedia of Bacterial and Archaeal Type Strains, Phase III: the genomes of soil and plant-associated and newly described type strains.</title>
        <authorList>
            <person name="Whitman W.B."/>
            <person name="Woyke T."/>
            <person name="Klenk H.P."/>
            <person name="Zhou Y."/>
            <person name="Lilburn T.G."/>
            <person name="Beck B.J."/>
            <person name="De Vos P."/>
            <person name="Vandamme P."/>
            <person name="Eisen J.A."/>
            <person name="Garrity G."/>
            <person name="Hugenholtz P."/>
            <person name="Kyrpides N.C."/>
        </authorList>
    </citation>
    <scope>NUCLEOTIDE SEQUENCE [LARGE SCALE GENOMIC DNA]</scope>
    <source>
        <strain evidence="1 2">VKM Ac-2572</strain>
    </source>
</reference>
<dbReference type="AlphaFoldDB" id="A0A4R2HU12"/>